<organism evidence="1 2">
    <name type="scientific">Meganyctiphanes norvegica</name>
    <name type="common">Northern krill</name>
    <name type="synonym">Thysanopoda norvegica</name>
    <dbReference type="NCBI Taxonomy" id="48144"/>
    <lineage>
        <taxon>Eukaryota</taxon>
        <taxon>Metazoa</taxon>
        <taxon>Ecdysozoa</taxon>
        <taxon>Arthropoda</taxon>
        <taxon>Crustacea</taxon>
        <taxon>Multicrustacea</taxon>
        <taxon>Malacostraca</taxon>
        <taxon>Eumalacostraca</taxon>
        <taxon>Eucarida</taxon>
        <taxon>Euphausiacea</taxon>
        <taxon>Euphausiidae</taxon>
        <taxon>Meganyctiphanes</taxon>
    </lineage>
</organism>
<reference evidence="1 2" key="1">
    <citation type="submission" date="2024-05" db="EMBL/GenBank/DDBJ databases">
        <authorList>
            <person name="Wallberg A."/>
        </authorList>
    </citation>
    <scope>NUCLEOTIDE SEQUENCE [LARGE SCALE GENOMIC DNA]</scope>
</reference>
<keyword evidence="2" id="KW-1185">Reference proteome</keyword>
<evidence type="ECO:0000313" key="2">
    <source>
        <dbReference type="Proteomes" id="UP001497623"/>
    </source>
</evidence>
<gene>
    <name evidence="1" type="ORF">MNOR_LOCUS526</name>
</gene>
<dbReference type="AlphaFoldDB" id="A0AAV2PJC1"/>
<dbReference type="Proteomes" id="UP001497623">
    <property type="component" value="Unassembled WGS sequence"/>
</dbReference>
<comment type="caution">
    <text evidence="1">The sequence shown here is derived from an EMBL/GenBank/DDBJ whole genome shotgun (WGS) entry which is preliminary data.</text>
</comment>
<dbReference type="EMBL" id="CAXKWB010000121">
    <property type="protein sequence ID" value="CAL4059404.1"/>
    <property type="molecule type" value="Genomic_DNA"/>
</dbReference>
<feature type="non-terminal residue" evidence="1">
    <location>
        <position position="1"/>
    </location>
</feature>
<protein>
    <submittedName>
        <fullName evidence="1">Uncharacterized protein</fullName>
    </submittedName>
</protein>
<name>A0AAV2PJC1_MEGNR</name>
<sequence>WLGFWSPNKKCKDNEGPESFQEDILWDELGRQERRLRDISEQLDKQTKLLRLIMQKMEIVSEADDMDEGVTRDTSLMALQGVTRSRTAIMHKLKYGGGASFG</sequence>
<evidence type="ECO:0000313" key="1">
    <source>
        <dbReference type="EMBL" id="CAL4059404.1"/>
    </source>
</evidence>
<accession>A0AAV2PJC1</accession>
<proteinExistence type="predicted"/>